<evidence type="ECO:0000256" key="3">
    <source>
        <dbReference type="SAM" id="MobiDB-lite"/>
    </source>
</evidence>
<comment type="caution">
    <text evidence="5">The sequence shown here is derived from an EMBL/GenBank/DDBJ whole genome shotgun (WGS) entry which is preliminary data.</text>
</comment>
<evidence type="ECO:0000313" key="5">
    <source>
        <dbReference type="EMBL" id="MCT8328145.1"/>
    </source>
</evidence>
<dbReference type="EMBL" id="JAOCQF010000001">
    <property type="protein sequence ID" value="MCT8328145.1"/>
    <property type="molecule type" value="Genomic_DNA"/>
</dbReference>
<keyword evidence="2 5" id="KW-0418">Kinase</keyword>
<organism evidence="5 6">
    <name type="scientific">Albidovulum sediminis</name>
    <dbReference type="NCBI Taxonomy" id="3066345"/>
    <lineage>
        <taxon>Bacteria</taxon>
        <taxon>Pseudomonadati</taxon>
        <taxon>Pseudomonadota</taxon>
        <taxon>Alphaproteobacteria</taxon>
        <taxon>Rhodobacterales</taxon>
        <taxon>Paracoccaceae</taxon>
        <taxon>Albidovulum</taxon>
    </lineage>
</organism>
<dbReference type="InterPro" id="IPR011611">
    <property type="entry name" value="PfkB_dom"/>
</dbReference>
<dbReference type="Pfam" id="PF00294">
    <property type="entry name" value="PfkB"/>
    <property type="match status" value="1"/>
</dbReference>
<dbReference type="PROSITE" id="PS00584">
    <property type="entry name" value="PFKB_KINASES_2"/>
    <property type="match status" value="1"/>
</dbReference>
<sequence length="325" mass="32535">MTGRLIQVSGVIVDLVYRVDAVPAPGTEAIVHGFAIAAGGGFNAMVAARRMGAAVAHAGTLGTGPFADIAAAALAREGIAQIGARLSGCDQGLCTVLIDRGGERSFIAAEGADGVLTDADLARVTPGAEDWLLLSGYALHYAGSRAALVRWLATRPPRLVFDPSPVIAAIPEAARQAALSAAHWITANREEGAALTGLIDPGAMAAALAQGRPAGGGAILRDGANGCHIALAGAPARHLPGFPVRAIDTNGAGDAHTGAFIARLLVGDTPERAAHLANICAALSTTTEGPSTAPDLTTVLAATGTPPAAPATTPRQATATTRRNT</sequence>
<evidence type="ECO:0000256" key="2">
    <source>
        <dbReference type="ARBA" id="ARBA00022777"/>
    </source>
</evidence>
<gene>
    <name evidence="5" type="ORF">N5I32_01305</name>
</gene>
<accession>A0ABT2NKW4</accession>
<dbReference type="PANTHER" id="PTHR10584">
    <property type="entry name" value="SUGAR KINASE"/>
    <property type="match status" value="1"/>
</dbReference>
<evidence type="ECO:0000256" key="1">
    <source>
        <dbReference type="ARBA" id="ARBA00022679"/>
    </source>
</evidence>
<dbReference type="Proteomes" id="UP001205601">
    <property type="component" value="Unassembled WGS sequence"/>
</dbReference>
<dbReference type="Gene3D" id="3.40.1190.20">
    <property type="match status" value="1"/>
</dbReference>
<dbReference type="SUPFAM" id="SSF53613">
    <property type="entry name" value="Ribokinase-like"/>
    <property type="match status" value="1"/>
</dbReference>
<dbReference type="InterPro" id="IPR002173">
    <property type="entry name" value="Carboh/pur_kinase_PfkB_CS"/>
</dbReference>
<feature type="compositionally biased region" description="Low complexity" evidence="3">
    <location>
        <begin position="297"/>
        <end position="325"/>
    </location>
</feature>
<protein>
    <submittedName>
        <fullName evidence="5">PfkB family carbohydrate kinase</fullName>
    </submittedName>
</protein>
<keyword evidence="6" id="KW-1185">Reference proteome</keyword>
<dbReference type="GO" id="GO:0016301">
    <property type="term" value="F:kinase activity"/>
    <property type="evidence" value="ECO:0007669"/>
    <property type="project" value="UniProtKB-KW"/>
</dbReference>
<feature type="region of interest" description="Disordered" evidence="3">
    <location>
        <begin position="286"/>
        <end position="325"/>
    </location>
</feature>
<dbReference type="PANTHER" id="PTHR10584:SF167">
    <property type="entry name" value="PFKB DOMAIN PROTEIN"/>
    <property type="match status" value="1"/>
</dbReference>
<feature type="domain" description="Carbohydrate kinase PfkB" evidence="4">
    <location>
        <begin position="12"/>
        <end position="292"/>
    </location>
</feature>
<name>A0ABT2NKW4_9RHOB</name>
<evidence type="ECO:0000259" key="4">
    <source>
        <dbReference type="Pfam" id="PF00294"/>
    </source>
</evidence>
<dbReference type="RefSeq" id="WP_261493588.1">
    <property type="nucleotide sequence ID" value="NZ_JAOCQF010000001.1"/>
</dbReference>
<dbReference type="InterPro" id="IPR029056">
    <property type="entry name" value="Ribokinase-like"/>
</dbReference>
<keyword evidence="1" id="KW-0808">Transferase</keyword>
<proteinExistence type="predicted"/>
<evidence type="ECO:0000313" key="6">
    <source>
        <dbReference type="Proteomes" id="UP001205601"/>
    </source>
</evidence>
<reference evidence="6" key="1">
    <citation type="submission" date="2023-07" db="EMBL/GenBank/DDBJ databases">
        <title>Defluviimonas sediminis sp. nov., isolated from mangrove sediment.</title>
        <authorList>
            <person name="Liu L."/>
            <person name="Li J."/>
            <person name="Huang Y."/>
            <person name="Pan J."/>
            <person name="Li M."/>
        </authorList>
    </citation>
    <scope>NUCLEOTIDE SEQUENCE [LARGE SCALE GENOMIC DNA]</scope>
    <source>
        <strain evidence="6">FT324</strain>
    </source>
</reference>